<evidence type="ECO:0000313" key="1">
    <source>
        <dbReference type="EMBL" id="KAL2289915.1"/>
    </source>
</evidence>
<proteinExistence type="predicted"/>
<reference evidence="1 2" key="1">
    <citation type="submission" date="2024-03" db="EMBL/GenBank/DDBJ databases">
        <title>A high-quality draft genome sequence of Diaporthe vaccinii, a causative agent of upright dieback and viscid rot disease in cranberry plants.</title>
        <authorList>
            <person name="Sarrasin M."/>
            <person name="Lang B.F."/>
            <person name="Burger G."/>
        </authorList>
    </citation>
    <scope>NUCLEOTIDE SEQUENCE [LARGE SCALE GENOMIC DNA]</scope>
    <source>
        <strain evidence="1 2">IS7</strain>
    </source>
</reference>
<gene>
    <name evidence="1" type="ORF">FJTKL_01194</name>
</gene>
<sequence length="179" mass="19683">MITPGSSQSTKSFFTCTLSTRSYVIQISTMQLAKFIVACMPLAVLASPIEQHGADLVGREADPEARVEVPGFSERSDEPNELFRRNIDCNIIGSSSTVNCRESPNTSSDIVTTFKAGSSHSFKCAVKGQCVTINGVTNCSWDKADRTLAKDCWVNGYYTDSRCTLGKSKYPMRIPHYVF</sequence>
<keyword evidence="2" id="KW-1185">Reference proteome</keyword>
<evidence type="ECO:0000313" key="2">
    <source>
        <dbReference type="Proteomes" id="UP001600888"/>
    </source>
</evidence>
<organism evidence="1 2">
    <name type="scientific">Diaporthe vaccinii</name>
    <dbReference type="NCBI Taxonomy" id="105482"/>
    <lineage>
        <taxon>Eukaryota</taxon>
        <taxon>Fungi</taxon>
        <taxon>Dikarya</taxon>
        <taxon>Ascomycota</taxon>
        <taxon>Pezizomycotina</taxon>
        <taxon>Sordariomycetes</taxon>
        <taxon>Sordariomycetidae</taxon>
        <taxon>Diaporthales</taxon>
        <taxon>Diaporthaceae</taxon>
        <taxon>Diaporthe</taxon>
        <taxon>Diaporthe eres species complex</taxon>
    </lineage>
</organism>
<comment type="caution">
    <text evidence="1">The sequence shown here is derived from an EMBL/GenBank/DDBJ whole genome shotgun (WGS) entry which is preliminary data.</text>
</comment>
<dbReference type="Proteomes" id="UP001600888">
    <property type="component" value="Unassembled WGS sequence"/>
</dbReference>
<dbReference type="EMBL" id="JBAWTH010000011">
    <property type="protein sequence ID" value="KAL2289915.1"/>
    <property type="molecule type" value="Genomic_DNA"/>
</dbReference>
<protein>
    <submittedName>
        <fullName evidence="1">Uncharacterized protein</fullName>
    </submittedName>
</protein>
<accession>A0ABR4F5U4</accession>
<dbReference type="Gene3D" id="2.30.30.40">
    <property type="entry name" value="SH3 Domains"/>
    <property type="match status" value="1"/>
</dbReference>
<name>A0ABR4F5U4_9PEZI</name>